<comment type="cofactor">
    <cofactor evidence="1">
        <name>pyridoxal 5'-phosphate</name>
        <dbReference type="ChEBI" id="CHEBI:597326"/>
    </cofactor>
</comment>
<protein>
    <submittedName>
        <fullName evidence="6">PLP-dependent aminotransferase family protein</fullName>
    </submittedName>
</protein>
<gene>
    <name evidence="6" type="ORF">G7087_11055</name>
</gene>
<organism evidence="6 7">
    <name type="scientific">Rubrivivax benzoatilyticus</name>
    <dbReference type="NCBI Taxonomy" id="316997"/>
    <lineage>
        <taxon>Bacteria</taxon>
        <taxon>Pseudomonadati</taxon>
        <taxon>Pseudomonadota</taxon>
        <taxon>Betaproteobacteria</taxon>
        <taxon>Burkholderiales</taxon>
        <taxon>Sphaerotilaceae</taxon>
        <taxon>Rubrivivax</taxon>
    </lineage>
</organism>
<comment type="caution">
    <text evidence="6">The sequence shown here is derived from an EMBL/GenBank/DDBJ whole genome shotgun (WGS) entry which is preliminary data.</text>
</comment>
<sequence length="389" mass="41469">MSWQMARRAERLNPSTIREILKLTEKPGIVSLAGGLPAADGFPVEAMAEATARVLRDSGREALQYAASEGYGPLREWIATRLAAQGLDADPARILVTTGSQQGLDLVGKVMIDPGSRVAVESPTYLGALQAFNAYEPEFVAVDGDDQGPRPEGLAAVAGARFIYLLPNFQNPSGRCLSDERRRALAAAAAAAGLPIVEDNPYGDLWYDEAPPAPVSAHAGDNALYLGSFSKVLAPGLRLGWMLAPRALFPKLLQAKQAADLHTPGFNQRIVHEVVKDGFLDQHVPTIRARYAAHRDAMRAALETHLPAGCRWQVPNGGMFFWVELPAGLDATALLPAAVAAGVAYVPGAPFFADGGHTNTLRLSFVTVSPEQIERGIALLGEVLKEAAK</sequence>
<evidence type="ECO:0000256" key="2">
    <source>
        <dbReference type="ARBA" id="ARBA00022576"/>
    </source>
</evidence>
<evidence type="ECO:0000313" key="6">
    <source>
        <dbReference type="EMBL" id="NHK98914.1"/>
    </source>
</evidence>
<dbReference type="SUPFAM" id="SSF53383">
    <property type="entry name" value="PLP-dependent transferases"/>
    <property type="match status" value="1"/>
</dbReference>
<feature type="domain" description="Aminotransferase class I/classII large" evidence="5">
    <location>
        <begin position="39"/>
        <end position="377"/>
    </location>
</feature>
<dbReference type="EMBL" id="JAAOCD010000004">
    <property type="protein sequence ID" value="NHK98914.1"/>
    <property type="molecule type" value="Genomic_DNA"/>
</dbReference>
<dbReference type="Gene3D" id="3.40.640.10">
    <property type="entry name" value="Type I PLP-dependent aspartate aminotransferase-like (Major domain)"/>
    <property type="match status" value="1"/>
</dbReference>
<evidence type="ECO:0000259" key="5">
    <source>
        <dbReference type="Pfam" id="PF00155"/>
    </source>
</evidence>
<evidence type="ECO:0000313" key="7">
    <source>
        <dbReference type="Proteomes" id="UP000802098"/>
    </source>
</evidence>
<accession>A0ABX0HYM2</accession>
<dbReference type="Pfam" id="PF00155">
    <property type="entry name" value="Aminotran_1_2"/>
    <property type="match status" value="1"/>
</dbReference>
<name>A0ABX0HYM2_9BURK</name>
<evidence type="ECO:0000256" key="1">
    <source>
        <dbReference type="ARBA" id="ARBA00001933"/>
    </source>
</evidence>
<dbReference type="Proteomes" id="UP000802098">
    <property type="component" value="Unassembled WGS sequence"/>
</dbReference>
<dbReference type="PANTHER" id="PTHR42790">
    <property type="entry name" value="AMINOTRANSFERASE"/>
    <property type="match status" value="1"/>
</dbReference>
<evidence type="ECO:0000256" key="4">
    <source>
        <dbReference type="ARBA" id="ARBA00022898"/>
    </source>
</evidence>
<dbReference type="PANTHER" id="PTHR42790:SF19">
    <property type="entry name" value="KYNURENINE_ALPHA-AMINOADIPATE AMINOTRANSFERASE, MITOCHONDRIAL"/>
    <property type="match status" value="1"/>
</dbReference>
<dbReference type="InterPro" id="IPR015421">
    <property type="entry name" value="PyrdxlP-dep_Trfase_major"/>
</dbReference>
<dbReference type="Gene3D" id="3.90.1150.10">
    <property type="entry name" value="Aspartate Aminotransferase, domain 1"/>
    <property type="match status" value="1"/>
</dbReference>
<dbReference type="GO" id="GO:0008483">
    <property type="term" value="F:transaminase activity"/>
    <property type="evidence" value="ECO:0007669"/>
    <property type="project" value="UniProtKB-KW"/>
</dbReference>
<dbReference type="RefSeq" id="WP_009857425.1">
    <property type="nucleotide sequence ID" value="NZ_JAAOCD010000004.1"/>
</dbReference>
<evidence type="ECO:0000256" key="3">
    <source>
        <dbReference type="ARBA" id="ARBA00022679"/>
    </source>
</evidence>
<dbReference type="InterPro" id="IPR015424">
    <property type="entry name" value="PyrdxlP-dep_Trfase"/>
</dbReference>
<keyword evidence="4" id="KW-0663">Pyridoxal phosphate</keyword>
<dbReference type="CDD" id="cd00609">
    <property type="entry name" value="AAT_like"/>
    <property type="match status" value="1"/>
</dbReference>
<dbReference type="InterPro" id="IPR015422">
    <property type="entry name" value="PyrdxlP-dep_Trfase_small"/>
</dbReference>
<reference evidence="6 7" key="1">
    <citation type="submission" date="2020-03" db="EMBL/GenBank/DDBJ databases">
        <title>Rubrivivax benzoatilyticus JA2 (sequenced after 10 years sub-culturing).</title>
        <authorList>
            <person name="Gupta D."/>
            <person name="Chintalapati S."/>
            <person name="Chintalapati V.R."/>
        </authorList>
    </citation>
    <scope>NUCLEOTIDE SEQUENCE [LARGE SCALE GENOMIC DNA]</scope>
    <source>
        <strain evidence="6 7">JA2-Mal</strain>
    </source>
</reference>
<keyword evidence="7" id="KW-1185">Reference proteome</keyword>
<proteinExistence type="predicted"/>
<dbReference type="InterPro" id="IPR004839">
    <property type="entry name" value="Aminotransferase_I/II_large"/>
</dbReference>
<keyword evidence="2 6" id="KW-0032">Aminotransferase</keyword>
<dbReference type="InterPro" id="IPR050859">
    <property type="entry name" value="Class-I_PLP-dep_aminotransf"/>
</dbReference>
<keyword evidence="3" id="KW-0808">Transferase</keyword>